<comment type="caution">
    <text evidence="2">The sequence shown here is derived from an EMBL/GenBank/DDBJ whole genome shotgun (WGS) entry which is preliminary data.</text>
</comment>
<protein>
    <submittedName>
        <fullName evidence="2">Uncharacterized protein</fullName>
    </submittedName>
</protein>
<name>A0ABU6XVN4_9FABA</name>
<accession>A0ABU6XVN4</accession>
<dbReference type="Proteomes" id="UP001341840">
    <property type="component" value="Unassembled WGS sequence"/>
</dbReference>
<evidence type="ECO:0000313" key="2">
    <source>
        <dbReference type="EMBL" id="MED6201729.1"/>
    </source>
</evidence>
<keyword evidence="3" id="KW-1185">Reference proteome</keyword>
<sequence length="120" mass="13108">MGQAPNEAITCWWKEWQARSCSGGKGSRWLSRCGLGQPSPTRGHGFDKVGRTRDGEGARVGGRESVLGQGIWVSVCVLGWAREWEGKVQSTLGPRWRARAREGKGKEGMVHGGEDTGWGR</sequence>
<organism evidence="2 3">
    <name type="scientific">Stylosanthes scabra</name>
    <dbReference type="NCBI Taxonomy" id="79078"/>
    <lineage>
        <taxon>Eukaryota</taxon>
        <taxon>Viridiplantae</taxon>
        <taxon>Streptophyta</taxon>
        <taxon>Embryophyta</taxon>
        <taxon>Tracheophyta</taxon>
        <taxon>Spermatophyta</taxon>
        <taxon>Magnoliopsida</taxon>
        <taxon>eudicotyledons</taxon>
        <taxon>Gunneridae</taxon>
        <taxon>Pentapetalae</taxon>
        <taxon>rosids</taxon>
        <taxon>fabids</taxon>
        <taxon>Fabales</taxon>
        <taxon>Fabaceae</taxon>
        <taxon>Papilionoideae</taxon>
        <taxon>50 kb inversion clade</taxon>
        <taxon>dalbergioids sensu lato</taxon>
        <taxon>Dalbergieae</taxon>
        <taxon>Pterocarpus clade</taxon>
        <taxon>Stylosanthes</taxon>
    </lineage>
</organism>
<evidence type="ECO:0000256" key="1">
    <source>
        <dbReference type="SAM" id="MobiDB-lite"/>
    </source>
</evidence>
<feature type="region of interest" description="Disordered" evidence="1">
    <location>
        <begin position="32"/>
        <end position="61"/>
    </location>
</feature>
<feature type="region of interest" description="Disordered" evidence="1">
    <location>
        <begin position="99"/>
        <end position="120"/>
    </location>
</feature>
<gene>
    <name evidence="2" type="ORF">PIB30_098015</name>
</gene>
<feature type="compositionally biased region" description="Basic and acidic residues" evidence="1">
    <location>
        <begin position="99"/>
        <end position="114"/>
    </location>
</feature>
<evidence type="ECO:0000313" key="3">
    <source>
        <dbReference type="Proteomes" id="UP001341840"/>
    </source>
</evidence>
<feature type="compositionally biased region" description="Basic and acidic residues" evidence="1">
    <location>
        <begin position="44"/>
        <end position="57"/>
    </location>
</feature>
<reference evidence="2 3" key="1">
    <citation type="journal article" date="2023" name="Plants (Basel)">
        <title>Bridging the Gap: Combining Genomics and Transcriptomics Approaches to Understand Stylosanthes scabra, an Orphan Legume from the Brazilian Caatinga.</title>
        <authorList>
            <person name="Ferreira-Neto J.R.C."/>
            <person name="da Silva M.D."/>
            <person name="Binneck E."/>
            <person name="de Melo N.F."/>
            <person name="da Silva R.H."/>
            <person name="de Melo A.L.T.M."/>
            <person name="Pandolfi V."/>
            <person name="Bustamante F.O."/>
            <person name="Brasileiro-Vidal A.C."/>
            <person name="Benko-Iseppon A.M."/>
        </authorList>
    </citation>
    <scope>NUCLEOTIDE SEQUENCE [LARGE SCALE GENOMIC DNA]</scope>
    <source>
        <tissue evidence="2">Leaves</tissue>
    </source>
</reference>
<dbReference type="EMBL" id="JASCZI010213912">
    <property type="protein sequence ID" value="MED6201729.1"/>
    <property type="molecule type" value="Genomic_DNA"/>
</dbReference>
<proteinExistence type="predicted"/>